<dbReference type="PANTHER" id="PTHR45706">
    <property type="entry name" value="TYROSINE-PROTEIN PHOSPHATASE"/>
    <property type="match status" value="1"/>
</dbReference>
<sequence>LSEFILKVETGSVYDEFDSIPLCRMTNNNLFQDGRLSENIERNRFPDVIPYDDTRVRLIPVKENLQGYINASHVKIRIQNTIYSYIATESPLPLTIYDFWRMISLNNIHVVVMLIGDFIENDHQICARYFPLKKENILRTNEFEIELISEQIRVDFIIRHFRMYTINGQRIRTVAHLQYTAWDDNQLPLECQSFIDFVNEVDCVRRYYGETNPCLVHCTAGIESEHTKCAKSDARTSNVIS</sequence>
<dbReference type="AlphaFoldDB" id="A0A815AU99"/>
<dbReference type="GO" id="GO:0004725">
    <property type="term" value="F:protein tyrosine phosphatase activity"/>
    <property type="evidence" value="ECO:0007669"/>
    <property type="project" value="InterPro"/>
</dbReference>
<dbReference type="InterPro" id="IPR029021">
    <property type="entry name" value="Prot-tyrosine_phosphatase-like"/>
</dbReference>
<dbReference type="SUPFAM" id="SSF52799">
    <property type="entry name" value="(Phosphotyrosine protein) phosphatases II"/>
    <property type="match status" value="1"/>
</dbReference>
<dbReference type="PANTHER" id="PTHR45706:SF4">
    <property type="entry name" value="TYROSINE-PROTEIN PHOSPHATASE"/>
    <property type="match status" value="1"/>
</dbReference>
<dbReference type="EMBL" id="CAJNOQ010010822">
    <property type="protein sequence ID" value="CAF1261916.1"/>
    <property type="molecule type" value="Genomic_DNA"/>
</dbReference>
<reference evidence="2" key="1">
    <citation type="submission" date="2021-02" db="EMBL/GenBank/DDBJ databases">
        <authorList>
            <person name="Nowell W R."/>
        </authorList>
    </citation>
    <scope>NUCLEOTIDE SEQUENCE</scope>
</reference>
<feature type="non-terminal residue" evidence="2">
    <location>
        <position position="1"/>
    </location>
</feature>
<dbReference type="SMART" id="SM00194">
    <property type="entry name" value="PTPc"/>
    <property type="match status" value="1"/>
</dbReference>
<protein>
    <recommendedName>
        <fullName evidence="1">Tyrosine-protein phosphatase domain-containing protein</fullName>
    </recommendedName>
</protein>
<feature type="domain" description="Tyrosine-protein phosphatase" evidence="1">
    <location>
        <begin position="13"/>
        <end position="222"/>
    </location>
</feature>
<evidence type="ECO:0000259" key="1">
    <source>
        <dbReference type="PROSITE" id="PS50055"/>
    </source>
</evidence>
<evidence type="ECO:0000313" key="4">
    <source>
        <dbReference type="Proteomes" id="UP000663829"/>
    </source>
</evidence>
<dbReference type="EMBL" id="CAJOBC010019108">
    <property type="protein sequence ID" value="CAF4040443.1"/>
    <property type="molecule type" value="Genomic_DNA"/>
</dbReference>
<dbReference type="OrthoDB" id="5854685at2759"/>
<dbReference type="Gene3D" id="3.90.190.10">
    <property type="entry name" value="Protein tyrosine phosphatase superfamily"/>
    <property type="match status" value="1"/>
</dbReference>
<gene>
    <name evidence="2" type="ORF">GPM918_LOCUS26648</name>
    <name evidence="3" type="ORF">SRO942_LOCUS26840</name>
</gene>
<evidence type="ECO:0000313" key="3">
    <source>
        <dbReference type="EMBL" id="CAF4040443.1"/>
    </source>
</evidence>
<dbReference type="Proteomes" id="UP000663829">
    <property type="component" value="Unassembled WGS sequence"/>
</dbReference>
<dbReference type="InterPro" id="IPR000242">
    <property type="entry name" value="PTP_cat"/>
</dbReference>
<dbReference type="PRINTS" id="PR00700">
    <property type="entry name" value="PRTYPHPHTASE"/>
</dbReference>
<name>A0A815AU99_9BILA</name>
<accession>A0A815AU99</accession>
<organism evidence="2 4">
    <name type="scientific">Didymodactylos carnosus</name>
    <dbReference type="NCBI Taxonomy" id="1234261"/>
    <lineage>
        <taxon>Eukaryota</taxon>
        <taxon>Metazoa</taxon>
        <taxon>Spiralia</taxon>
        <taxon>Gnathifera</taxon>
        <taxon>Rotifera</taxon>
        <taxon>Eurotatoria</taxon>
        <taxon>Bdelloidea</taxon>
        <taxon>Philodinida</taxon>
        <taxon>Philodinidae</taxon>
        <taxon>Didymodactylos</taxon>
    </lineage>
</organism>
<dbReference type="PROSITE" id="PS50055">
    <property type="entry name" value="TYR_PHOSPHATASE_PTP"/>
    <property type="match status" value="1"/>
</dbReference>
<proteinExistence type="predicted"/>
<keyword evidence="4" id="KW-1185">Reference proteome</keyword>
<evidence type="ECO:0000313" key="2">
    <source>
        <dbReference type="EMBL" id="CAF1261916.1"/>
    </source>
</evidence>
<comment type="caution">
    <text evidence="2">The sequence shown here is derived from an EMBL/GenBank/DDBJ whole genome shotgun (WGS) entry which is preliminary data.</text>
</comment>
<dbReference type="Proteomes" id="UP000681722">
    <property type="component" value="Unassembled WGS sequence"/>
</dbReference>
<dbReference type="Pfam" id="PF00102">
    <property type="entry name" value="Y_phosphatase"/>
    <property type="match status" value="1"/>
</dbReference>